<reference evidence="2 3" key="1">
    <citation type="journal article" date="2021" name="BMC Genomics">
        <title>Telomere-to-telomere genome assembly of asparaginase-producing Trichoderma simmonsii.</title>
        <authorList>
            <person name="Chung D."/>
            <person name="Kwon Y.M."/>
            <person name="Yang Y."/>
        </authorList>
    </citation>
    <scope>NUCLEOTIDE SEQUENCE [LARGE SCALE GENOMIC DNA]</scope>
    <source>
        <strain evidence="2 3">GH-Sj1</strain>
    </source>
</reference>
<name>A0A8G0LI28_9HYPO</name>
<dbReference type="EMBL" id="CP075868">
    <property type="protein sequence ID" value="QYT02447.1"/>
    <property type="molecule type" value="Genomic_DNA"/>
</dbReference>
<protein>
    <submittedName>
        <fullName evidence="2">Uncharacterized protein</fullName>
    </submittedName>
</protein>
<keyword evidence="3" id="KW-1185">Reference proteome</keyword>
<evidence type="ECO:0000313" key="2">
    <source>
        <dbReference type="EMBL" id="QYT02447.1"/>
    </source>
</evidence>
<proteinExistence type="predicted"/>
<evidence type="ECO:0000256" key="1">
    <source>
        <dbReference type="SAM" id="MobiDB-lite"/>
    </source>
</evidence>
<dbReference type="Proteomes" id="UP000826661">
    <property type="component" value="Chromosome V"/>
</dbReference>
<evidence type="ECO:0000313" key="3">
    <source>
        <dbReference type="Proteomes" id="UP000826661"/>
    </source>
</evidence>
<feature type="compositionally biased region" description="Polar residues" evidence="1">
    <location>
        <begin position="109"/>
        <end position="122"/>
    </location>
</feature>
<gene>
    <name evidence="2" type="ORF">H0G86_009451</name>
</gene>
<feature type="region of interest" description="Disordered" evidence="1">
    <location>
        <begin position="101"/>
        <end position="122"/>
    </location>
</feature>
<sequence length="122" mass="13593">MDTTLIPSGEPDRPNTCSIGAPERRQDGYKFAWTPRARQTLSSAALLPRRSFNIRLAVRPTNGTHSIEALNRHSRSTAKLSILGSRVIFNSECRLLFASSNGEEKESELWTTPNTYQGPPVH</sequence>
<dbReference type="AlphaFoldDB" id="A0A8G0LI28"/>
<accession>A0A8G0LI28</accession>
<organism evidence="2 3">
    <name type="scientific">Trichoderma simmonsii</name>
    <dbReference type="NCBI Taxonomy" id="1491479"/>
    <lineage>
        <taxon>Eukaryota</taxon>
        <taxon>Fungi</taxon>
        <taxon>Dikarya</taxon>
        <taxon>Ascomycota</taxon>
        <taxon>Pezizomycotina</taxon>
        <taxon>Sordariomycetes</taxon>
        <taxon>Hypocreomycetidae</taxon>
        <taxon>Hypocreales</taxon>
        <taxon>Hypocreaceae</taxon>
        <taxon>Trichoderma</taxon>
    </lineage>
</organism>
<feature type="region of interest" description="Disordered" evidence="1">
    <location>
        <begin position="1"/>
        <end position="21"/>
    </location>
</feature>